<accession>A0A8K1CF62</accession>
<gene>
    <name evidence="1" type="ORF">Poli38472_009809</name>
</gene>
<keyword evidence="2" id="KW-1185">Reference proteome</keyword>
<organism evidence="1 2">
    <name type="scientific">Pythium oligandrum</name>
    <name type="common">Mycoparasitic fungus</name>
    <dbReference type="NCBI Taxonomy" id="41045"/>
    <lineage>
        <taxon>Eukaryota</taxon>
        <taxon>Sar</taxon>
        <taxon>Stramenopiles</taxon>
        <taxon>Oomycota</taxon>
        <taxon>Peronosporomycetes</taxon>
        <taxon>Pythiales</taxon>
        <taxon>Pythiaceae</taxon>
        <taxon>Pythium</taxon>
    </lineage>
</organism>
<name>A0A8K1CF62_PYTOL</name>
<dbReference type="OrthoDB" id="117270at2759"/>
<evidence type="ECO:0000313" key="1">
    <source>
        <dbReference type="EMBL" id="TMW62316.1"/>
    </source>
</evidence>
<dbReference type="EMBL" id="SPLM01000074">
    <property type="protein sequence ID" value="TMW62316.1"/>
    <property type="molecule type" value="Genomic_DNA"/>
</dbReference>
<dbReference type="AlphaFoldDB" id="A0A8K1CF62"/>
<sequence>MKRCWKAVPHENASDMSQDEYEDMYSILLYEMTICWDEDLNNAILAKMWQRDAAHHPTINWARFCCSLFYYIEMWVEEITLAEYERIFCYVHLVISGQEHMAASHATSPTAATTFKPTLESFDNALDNDKAMEELHMNFGKSISFNAAEYYQHFGAPSMSTHAFQTTLLQAA</sequence>
<comment type="caution">
    <text evidence="1">The sequence shown here is derived from an EMBL/GenBank/DDBJ whole genome shotgun (WGS) entry which is preliminary data.</text>
</comment>
<protein>
    <submittedName>
        <fullName evidence="1">Uncharacterized protein</fullName>
    </submittedName>
</protein>
<proteinExistence type="predicted"/>
<reference evidence="1" key="1">
    <citation type="submission" date="2019-03" db="EMBL/GenBank/DDBJ databases">
        <title>Long read genome sequence of the mycoparasitic Pythium oligandrum ATCC 38472 isolated from sugarbeet rhizosphere.</title>
        <authorList>
            <person name="Gaulin E."/>
        </authorList>
    </citation>
    <scope>NUCLEOTIDE SEQUENCE</scope>
    <source>
        <strain evidence="1">ATCC 38472_TT</strain>
    </source>
</reference>
<evidence type="ECO:0000313" key="2">
    <source>
        <dbReference type="Proteomes" id="UP000794436"/>
    </source>
</evidence>
<dbReference type="Proteomes" id="UP000794436">
    <property type="component" value="Unassembled WGS sequence"/>
</dbReference>